<proteinExistence type="inferred from homology"/>
<dbReference type="AlphaFoldDB" id="A0A3B1DVL1"/>
<dbReference type="PROSITE" id="PS51892">
    <property type="entry name" value="SUBTILASE"/>
    <property type="match status" value="1"/>
</dbReference>
<evidence type="ECO:0000313" key="6">
    <source>
        <dbReference type="EMBL" id="VAX40234.1"/>
    </source>
</evidence>
<dbReference type="EMBL" id="UOGK01000358">
    <property type="protein sequence ID" value="VAX40234.1"/>
    <property type="molecule type" value="Genomic_DNA"/>
</dbReference>
<dbReference type="InterPro" id="IPR050131">
    <property type="entry name" value="Peptidase_S8_subtilisin-like"/>
</dbReference>
<keyword evidence="4" id="KW-0720">Serine protease</keyword>
<dbReference type="GO" id="GO:0006508">
    <property type="term" value="P:proteolysis"/>
    <property type="evidence" value="ECO:0007669"/>
    <property type="project" value="UniProtKB-KW"/>
</dbReference>
<evidence type="ECO:0000256" key="3">
    <source>
        <dbReference type="ARBA" id="ARBA00022801"/>
    </source>
</evidence>
<keyword evidence="2" id="KW-0645">Protease</keyword>
<dbReference type="SUPFAM" id="SSF52743">
    <property type="entry name" value="Subtilisin-like"/>
    <property type="match status" value="1"/>
</dbReference>
<accession>A0A3B1DVL1</accession>
<dbReference type="Pfam" id="PF00082">
    <property type="entry name" value="Peptidase_S8"/>
    <property type="match status" value="1"/>
</dbReference>
<evidence type="ECO:0000256" key="1">
    <source>
        <dbReference type="ARBA" id="ARBA00011073"/>
    </source>
</evidence>
<keyword evidence="3" id="KW-0378">Hydrolase</keyword>
<evidence type="ECO:0000256" key="4">
    <source>
        <dbReference type="ARBA" id="ARBA00022825"/>
    </source>
</evidence>
<organism evidence="6">
    <name type="scientific">hydrothermal vent metagenome</name>
    <dbReference type="NCBI Taxonomy" id="652676"/>
    <lineage>
        <taxon>unclassified sequences</taxon>
        <taxon>metagenomes</taxon>
        <taxon>ecological metagenomes</taxon>
    </lineage>
</organism>
<dbReference type="InterPro" id="IPR015500">
    <property type="entry name" value="Peptidase_S8_subtilisin-rel"/>
</dbReference>
<dbReference type="PROSITE" id="PS00018">
    <property type="entry name" value="EF_HAND_1"/>
    <property type="match status" value="1"/>
</dbReference>
<dbReference type="InterPro" id="IPR053783">
    <property type="entry name" value="Dockerin_dom_GC-type"/>
</dbReference>
<sequence length="485" mass="51146">MLATPEGRLALEAILDEDAPIGPGEVSALEFPGTLRPLLRHPPANPALAASLGLDRVFLLEGLDPAELPLAKTKLCESGWCESVAVDWVAEATSAASLGNLPNDPLFNQQYALFNTGQTVGGQMGLPGADINALGAWDVPRGTHKITVAVFDAGISMSHPDLVPQLVPGWNFLKNSGETNDDNTSHGTHVAGIIAGVVSNREGVAGLAWGTEIMPVVVLNKYGFGNTGTLAEALVWAADQGIHVASVSIGYYPAGEDHDDMVALRAAVQYATEQGMLICASAGNNGIGTEMSLLANYPETIAVGATDNRDQLWSGTSTGPAMSVVAPGVNILSTWDSLYQGPGENTYYARTGTSQATPYVAGLAALLLAINPTLEPDDLRLIIERTAQNIWPIGNGWTPQFGYGRIDAAAAAEDAYTYIDKDLGSSDTTCTADFNNDGVVNSQDFISYLSAFQVQNWRADLSEPFGVFDSRDLIAFLAAWAEGCE</sequence>
<dbReference type="InterPro" id="IPR018247">
    <property type="entry name" value="EF_Hand_1_Ca_BS"/>
</dbReference>
<dbReference type="InterPro" id="IPR036852">
    <property type="entry name" value="Peptidase_S8/S53_dom_sf"/>
</dbReference>
<dbReference type="InterPro" id="IPR023828">
    <property type="entry name" value="Peptidase_S8_Ser-AS"/>
</dbReference>
<dbReference type="InterPro" id="IPR022398">
    <property type="entry name" value="Peptidase_S8_His-AS"/>
</dbReference>
<evidence type="ECO:0000256" key="2">
    <source>
        <dbReference type="ARBA" id="ARBA00022670"/>
    </source>
</evidence>
<dbReference type="NCBIfam" id="NF041540">
    <property type="entry name" value="dockerin_GC"/>
    <property type="match status" value="1"/>
</dbReference>
<feature type="domain" description="Peptidase S8/S53" evidence="5">
    <location>
        <begin position="144"/>
        <end position="404"/>
    </location>
</feature>
<evidence type="ECO:0000259" key="5">
    <source>
        <dbReference type="Pfam" id="PF00082"/>
    </source>
</evidence>
<name>A0A3B1DVL1_9ZZZZ</name>
<comment type="similarity">
    <text evidence="1">Belongs to the peptidase S8 family.</text>
</comment>
<dbReference type="PRINTS" id="PR00723">
    <property type="entry name" value="SUBTILISIN"/>
</dbReference>
<dbReference type="PANTHER" id="PTHR43806:SF11">
    <property type="entry name" value="CEREVISIN-RELATED"/>
    <property type="match status" value="1"/>
</dbReference>
<dbReference type="Gene3D" id="3.40.50.200">
    <property type="entry name" value="Peptidase S8/S53 domain"/>
    <property type="match status" value="1"/>
</dbReference>
<dbReference type="GO" id="GO:0004252">
    <property type="term" value="F:serine-type endopeptidase activity"/>
    <property type="evidence" value="ECO:0007669"/>
    <property type="project" value="InterPro"/>
</dbReference>
<dbReference type="PANTHER" id="PTHR43806">
    <property type="entry name" value="PEPTIDASE S8"/>
    <property type="match status" value="1"/>
</dbReference>
<dbReference type="PROSITE" id="PS00138">
    <property type="entry name" value="SUBTILASE_SER"/>
    <property type="match status" value="1"/>
</dbReference>
<protein>
    <recommendedName>
        <fullName evidence="5">Peptidase S8/S53 domain-containing protein</fullName>
    </recommendedName>
</protein>
<dbReference type="InterPro" id="IPR000209">
    <property type="entry name" value="Peptidase_S8/S53_dom"/>
</dbReference>
<reference evidence="6" key="1">
    <citation type="submission" date="2018-06" db="EMBL/GenBank/DDBJ databases">
        <authorList>
            <person name="Zhirakovskaya E."/>
        </authorList>
    </citation>
    <scope>NUCLEOTIDE SEQUENCE</scope>
</reference>
<dbReference type="PROSITE" id="PS00137">
    <property type="entry name" value="SUBTILASE_HIS"/>
    <property type="match status" value="1"/>
</dbReference>
<gene>
    <name evidence="6" type="ORF">MNBD_PLANCTO03-1380</name>
</gene>